<comment type="function">
    <text evidence="3">Catalyzes the NADPH-dependent reduction of beta-ketoacyl-ACP substrates to beta-hydroxyacyl-ACP products, the first reductive step in the elongation cycle of fatty acid biosynthesis.</text>
</comment>
<accession>A0ABW4VHD4</accession>
<dbReference type="InterPro" id="IPR011284">
    <property type="entry name" value="3oxo_ACP_reduc"/>
</dbReference>
<dbReference type="PRINTS" id="PR00080">
    <property type="entry name" value="SDRFAMILY"/>
</dbReference>
<dbReference type="GO" id="GO:0004316">
    <property type="term" value="F:3-oxoacyl-[acyl-carrier-protein] reductase (NADPH) activity"/>
    <property type="evidence" value="ECO:0007669"/>
    <property type="project" value="UniProtKB-EC"/>
</dbReference>
<evidence type="ECO:0000256" key="3">
    <source>
        <dbReference type="RuleBase" id="RU366074"/>
    </source>
</evidence>
<dbReference type="PANTHER" id="PTHR42879">
    <property type="entry name" value="3-OXOACYL-(ACYL-CARRIER-PROTEIN) REDUCTASE"/>
    <property type="match status" value="1"/>
</dbReference>
<dbReference type="Gene3D" id="3.40.50.720">
    <property type="entry name" value="NAD(P)-binding Rossmann-like Domain"/>
    <property type="match status" value="1"/>
</dbReference>
<keyword evidence="3" id="KW-0443">Lipid metabolism</keyword>
<evidence type="ECO:0000313" key="6">
    <source>
        <dbReference type="Proteomes" id="UP001597361"/>
    </source>
</evidence>
<proteinExistence type="inferred from homology"/>
<comment type="subunit">
    <text evidence="3">Homotetramer.</text>
</comment>
<name>A0ABW4VHD4_9BACT</name>
<dbReference type="PRINTS" id="PR00081">
    <property type="entry name" value="GDHRDH"/>
</dbReference>
<keyword evidence="3" id="KW-0444">Lipid biosynthesis</keyword>
<dbReference type="CDD" id="cd05333">
    <property type="entry name" value="BKR_SDR_c"/>
    <property type="match status" value="1"/>
</dbReference>
<dbReference type="NCBIfam" id="NF005559">
    <property type="entry name" value="PRK07231.1"/>
    <property type="match status" value="1"/>
</dbReference>
<comment type="similarity">
    <text evidence="1 3">Belongs to the short-chain dehydrogenases/reductases (SDR) family.</text>
</comment>
<keyword evidence="6" id="KW-1185">Reference proteome</keyword>
<comment type="catalytic activity">
    <reaction evidence="3">
        <text>a (3R)-hydroxyacyl-[ACP] + NADP(+) = a 3-oxoacyl-[ACP] + NADPH + H(+)</text>
        <dbReference type="Rhea" id="RHEA:17397"/>
        <dbReference type="Rhea" id="RHEA-COMP:9916"/>
        <dbReference type="Rhea" id="RHEA-COMP:9945"/>
        <dbReference type="ChEBI" id="CHEBI:15378"/>
        <dbReference type="ChEBI" id="CHEBI:57783"/>
        <dbReference type="ChEBI" id="CHEBI:58349"/>
        <dbReference type="ChEBI" id="CHEBI:78776"/>
        <dbReference type="ChEBI" id="CHEBI:78827"/>
        <dbReference type="EC" id="1.1.1.100"/>
    </reaction>
</comment>
<organism evidence="5 6">
    <name type="scientific">Belliella marina</name>
    <dbReference type="NCBI Taxonomy" id="1644146"/>
    <lineage>
        <taxon>Bacteria</taxon>
        <taxon>Pseudomonadati</taxon>
        <taxon>Bacteroidota</taxon>
        <taxon>Cytophagia</taxon>
        <taxon>Cytophagales</taxon>
        <taxon>Cyclobacteriaceae</taxon>
        <taxon>Belliella</taxon>
    </lineage>
</organism>
<dbReference type="Pfam" id="PF13561">
    <property type="entry name" value="adh_short_C2"/>
    <property type="match status" value="1"/>
</dbReference>
<sequence>MGLLSGKTALITGASKGIGRAIAIRYAQEGANVAFTYLSSVEKGQALENELAAFGVKAKGFKSDASNFAAAEELVNAVITEFGALDILINNAGITRDNLLMRMTEDAWDEVINVNLKSCFNTVKAATRTMMKAKSGSIINITSVVGIKGNAGQANYAASKSGIVGFTKSVALELGSRNIRCNAVAPGFIETEMTAVLDEKTVQGWRDAIPMRRGGQPEEVANACVFLGSDMSSYISGQVLQVDGAMLT</sequence>
<protein>
    <recommendedName>
        <fullName evidence="3">3-oxoacyl-[acyl-carrier-protein] reductase</fullName>
        <ecNumber evidence="3">1.1.1.100</ecNumber>
    </recommendedName>
</protein>
<dbReference type="InterPro" id="IPR020904">
    <property type="entry name" value="Sc_DH/Rdtase_CS"/>
</dbReference>
<dbReference type="InterPro" id="IPR002347">
    <property type="entry name" value="SDR_fam"/>
</dbReference>
<gene>
    <name evidence="5" type="primary">fabG</name>
    <name evidence="5" type="ORF">ACFSKL_01545</name>
</gene>
<dbReference type="PANTHER" id="PTHR42879:SF2">
    <property type="entry name" value="3-OXOACYL-[ACYL-CARRIER-PROTEIN] REDUCTASE FABG"/>
    <property type="match status" value="1"/>
</dbReference>
<dbReference type="InterPro" id="IPR057326">
    <property type="entry name" value="KR_dom"/>
</dbReference>
<dbReference type="SUPFAM" id="SSF51735">
    <property type="entry name" value="NAD(P)-binding Rossmann-fold domains"/>
    <property type="match status" value="1"/>
</dbReference>
<evidence type="ECO:0000313" key="5">
    <source>
        <dbReference type="EMBL" id="MFD2033449.1"/>
    </source>
</evidence>
<dbReference type="PROSITE" id="PS00061">
    <property type="entry name" value="ADH_SHORT"/>
    <property type="match status" value="1"/>
</dbReference>
<keyword evidence="2 3" id="KW-0560">Oxidoreductase</keyword>
<reference evidence="6" key="1">
    <citation type="journal article" date="2019" name="Int. J. Syst. Evol. Microbiol.">
        <title>The Global Catalogue of Microorganisms (GCM) 10K type strain sequencing project: providing services to taxonomists for standard genome sequencing and annotation.</title>
        <authorList>
            <consortium name="The Broad Institute Genomics Platform"/>
            <consortium name="The Broad Institute Genome Sequencing Center for Infectious Disease"/>
            <person name="Wu L."/>
            <person name="Ma J."/>
        </authorList>
    </citation>
    <scope>NUCLEOTIDE SEQUENCE [LARGE SCALE GENOMIC DNA]</scope>
    <source>
        <strain evidence="6">CGMCC 1.15180</strain>
    </source>
</reference>
<dbReference type="InterPro" id="IPR036291">
    <property type="entry name" value="NAD(P)-bd_dom_sf"/>
</dbReference>
<dbReference type="NCBIfam" id="TIGR01830">
    <property type="entry name" value="3oxo_ACP_reduc"/>
    <property type="match status" value="1"/>
</dbReference>
<evidence type="ECO:0000256" key="1">
    <source>
        <dbReference type="ARBA" id="ARBA00006484"/>
    </source>
</evidence>
<dbReference type="NCBIfam" id="NF009466">
    <property type="entry name" value="PRK12826.1-2"/>
    <property type="match status" value="1"/>
</dbReference>
<keyword evidence="3" id="KW-0276">Fatty acid metabolism</keyword>
<dbReference type="RefSeq" id="WP_376882816.1">
    <property type="nucleotide sequence ID" value="NZ_JBHUHR010000003.1"/>
</dbReference>
<dbReference type="SMART" id="SM00822">
    <property type="entry name" value="PKS_KR"/>
    <property type="match status" value="1"/>
</dbReference>
<dbReference type="Proteomes" id="UP001597361">
    <property type="component" value="Unassembled WGS sequence"/>
</dbReference>
<evidence type="ECO:0000259" key="4">
    <source>
        <dbReference type="SMART" id="SM00822"/>
    </source>
</evidence>
<dbReference type="EC" id="1.1.1.100" evidence="3"/>
<comment type="caution">
    <text evidence="5">The sequence shown here is derived from an EMBL/GenBank/DDBJ whole genome shotgun (WGS) entry which is preliminary data.</text>
</comment>
<dbReference type="InterPro" id="IPR050259">
    <property type="entry name" value="SDR"/>
</dbReference>
<dbReference type="EMBL" id="JBHUHR010000003">
    <property type="protein sequence ID" value="MFD2033449.1"/>
    <property type="molecule type" value="Genomic_DNA"/>
</dbReference>
<keyword evidence="3" id="KW-0275">Fatty acid biosynthesis</keyword>
<feature type="domain" description="Ketoreductase" evidence="4">
    <location>
        <begin position="7"/>
        <end position="192"/>
    </location>
</feature>
<evidence type="ECO:0000256" key="2">
    <source>
        <dbReference type="ARBA" id="ARBA00023002"/>
    </source>
</evidence>
<comment type="pathway">
    <text evidence="3">Lipid metabolism; fatty acid biosynthesis.</text>
</comment>
<keyword evidence="3" id="KW-0521">NADP</keyword>